<dbReference type="EMBL" id="BJYM01000007">
    <property type="protein sequence ID" value="GEN87232.1"/>
    <property type="molecule type" value="Genomic_DNA"/>
</dbReference>
<protein>
    <submittedName>
        <fullName evidence="1">Uncharacterized protein</fullName>
    </submittedName>
</protein>
<keyword evidence="2" id="KW-1185">Reference proteome</keyword>
<dbReference type="AlphaFoldDB" id="A0A511ZIG0"/>
<reference evidence="1 2" key="1">
    <citation type="submission" date="2019-07" db="EMBL/GenBank/DDBJ databases">
        <title>Whole genome shotgun sequence of Oceanobacillus sojae NBRC 105379.</title>
        <authorList>
            <person name="Hosoyama A."/>
            <person name="Uohara A."/>
            <person name="Ohji S."/>
            <person name="Ichikawa N."/>
        </authorList>
    </citation>
    <scope>NUCLEOTIDE SEQUENCE [LARGE SCALE GENOMIC DNA]</scope>
    <source>
        <strain evidence="1 2">NBRC 105379</strain>
    </source>
</reference>
<proteinExistence type="predicted"/>
<sequence>MRAISIVKHEDKVKFLQICRNKEQEGFICVKPMQHIHSWYEAVYVKKVVK</sequence>
<evidence type="ECO:0000313" key="1">
    <source>
        <dbReference type="EMBL" id="GEN87232.1"/>
    </source>
</evidence>
<organism evidence="1 2">
    <name type="scientific">Oceanobacillus sojae</name>
    <dbReference type="NCBI Taxonomy" id="582851"/>
    <lineage>
        <taxon>Bacteria</taxon>
        <taxon>Bacillati</taxon>
        <taxon>Bacillota</taxon>
        <taxon>Bacilli</taxon>
        <taxon>Bacillales</taxon>
        <taxon>Bacillaceae</taxon>
        <taxon>Oceanobacillus</taxon>
    </lineage>
</organism>
<comment type="caution">
    <text evidence="1">The sequence shown here is derived from an EMBL/GenBank/DDBJ whole genome shotgun (WGS) entry which is preliminary data.</text>
</comment>
<evidence type="ECO:0000313" key="2">
    <source>
        <dbReference type="Proteomes" id="UP000321558"/>
    </source>
</evidence>
<name>A0A511ZIG0_9BACI</name>
<accession>A0A511ZIG0</accession>
<gene>
    <name evidence="1" type="ORF">OSO01_19710</name>
</gene>
<dbReference type="Proteomes" id="UP000321558">
    <property type="component" value="Unassembled WGS sequence"/>
</dbReference>